<comment type="caution">
    <text evidence="4">The sequence shown here is derived from an EMBL/GenBank/DDBJ whole genome shotgun (WGS) entry which is preliminary data.</text>
</comment>
<protein>
    <submittedName>
        <fullName evidence="4">Sulfatase</fullName>
    </submittedName>
</protein>
<feature type="transmembrane region" description="Helical" evidence="1">
    <location>
        <begin position="152"/>
        <end position="175"/>
    </location>
</feature>
<dbReference type="SUPFAM" id="SSF53649">
    <property type="entry name" value="Alkaline phosphatase-like"/>
    <property type="match status" value="1"/>
</dbReference>
<accession>A0AA86TLM4</accession>
<evidence type="ECO:0000313" key="4">
    <source>
        <dbReference type="EMBL" id="CAI9919392.1"/>
    </source>
</evidence>
<proteinExistence type="predicted"/>
<dbReference type="InterPro" id="IPR017850">
    <property type="entry name" value="Alkaline_phosphatase_core_sf"/>
</dbReference>
<feature type="domain" description="Sulfatase N-terminal" evidence="2">
    <location>
        <begin position="335"/>
        <end position="684"/>
    </location>
</feature>
<keyword evidence="1" id="KW-1133">Transmembrane helix</keyword>
<evidence type="ECO:0000259" key="2">
    <source>
        <dbReference type="Pfam" id="PF00884"/>
    </source>
</evidence>
<dbReference type="InterPro" id="IPR052701">
    <property type="entry name" value="GAG_Ulvan_Degrading_Sulfatases"/>
</dbReference>
<reference evidence="4" key="1">
    <citation type="submission" date="2023-06" db="EMBL/GenBank/DDBJ databases">
        <authorList>
            <person name="Kurt Z."/>
        </authorList>
    </citation>
    <scope>NUCLEOTIDE SEQUENCE</scope>
</reference>
<feature type="transmembrane region" description="Helical" evidence="1">
    <location>
        <begin position="821"/>
        <end position="846"/>
    </location>
</feature>
<feature type="transmembrane region" description="Helical" evidence="1">
    <location>
        <begin position="75"/>
        <end position="94"/>
    </location>
</feature>
<evidence type="ECO:0000313" key="6">
    <source>
        <dbReference type="EMBL" id="CAL5978054.1"/>
    </source>
</evidence>
<dbReference type="InterPro" id="IPR000917">
    <property type="entry name" value="Sulfatase_N"/>
</dbReference>
<dbReference type="EMBL" id="CAXDID020000008">
    <property type="protein sequence ID" value="CAL5978050.1"/>
    <property type="molecule type" value="Genomic_DNA"/>
</dbReference>
<organism evidence="4">
    <name type="scientific">Hexamita inflata</name>
    <dbReference type="NCBI Taxonomy" id="28002"/>
    <lineage>
        <taxon>Eukaryota</taxon>
        <taxon>Metamonada</taxon>
        <taxon>Diplomonadida</taxon>
        <taxon>Hexamitidae</taxon>
        <taxon>Hexamitinae</taxon>
        <taxon>Hexamita</taxon>
    </lineage>
</organism>
<dbReference type="AlphaFoldDB" id="A0AA86TLM4"/>
<dbReference type="EMBL" id="CATOUU010000171">
    <property type="protein sequence ID" value="CAI9919390.1"/>
    <property type="molecule type" value="Genomic_DNA"/>
</dbReference>
<keyword evidence="1" id="KW-0472">Membrane</keyword>
<evidence type="ECO:0000313" key="5">
    <source>
        <dbReference type="EMBL" id="CAL5978050.1"/>
    </source>
</evidence>
<dbReference type="EMBL" id="CATOUU010000171">
    <property type="protein sequence ID" value="CAI9919392.1"/>
    <property type="molecule type" value="Genomic_DNA"/>
</dbReference>
<feature type="transmembrane region" description="Helical" evidence="1">
    <location>
        <begin position="223"/>
        <end position="243"/>
    </location>
</feature>
<sequence>MKKLSLFVLIPSAFLSIELLIVILKYADKTSSKSKMMPSQWLVLPNILICSIDMLFLTMLNMFFCSMTKFLQLKIVIFTTLSFYMLFQTVLFIVDFNNLREILQQISQYFFTTYVIPQKSLFDDQSTIIGLPEKNAISHMFSSMLNRQPTSWILIFVTLAVSTLLVSSYIAFNCIKSKSTHKQYKQLIMSSETSDSFSAHTASNSNQTNTEYQSKPSNKHVRMLIFFAVLSILEGVLFMSSMFDQRNIMQFVVPSSWNFYRTGVQSNLNHKQYTEAVDLFRRSNQLKDGYDWIDQRDNPEFPTVYAPKSYVCAYNPELEYCGKLIQKKQVMEEPPNVVMIVVESFSPSPMMLQNHVVSSQEKIVNGPLYKEMYLPNLKKISESGLTFSSLSSSGLPTLYGWLSLMTGEIPYTNQINIIKSMLNDVDDFPSFFKQNGYNNMYVAPCTFEIDGQHNWLFRGREVRNEKYTQLKEMPLWFDNIYQYIPTAEQALELNVTQNEKQSWVPDRITAAQFMKHFGDSKKQNNQPQMGVWITADTHQPFQGFDNDEFYEPFKFGQGRYSKQTIHGQADRYATVAKYMDNYVGQVIKFLQQQHNNTIVVLVGDHGAREVPLFHEEKVDKADPNSAIYDNTCNSQKFSNDELFVTSGLITYLGENQYLKNLFEPVSGKVVKTPTDHHDMIRTLYDIVSAHTGKDMPSSRNGRNLIELAANLTTQSQLRKHTSIRTTMIHSEIATEDSLYRFHTSGSSGQKFSGIYPTCVSQESRSVINKSQLEEFHLYHKLYDHVQINNKQFSYKFRNEACQYPSVCDFPETNTAFNRSDIAIITLSAIGMGLVFGVLIACAVYLAEKQHKKQKKKAIFVYH</sequence>
<evidence type="ECO:0000256" key="1">
    <source>
        <dbReference type="SAM" id="Phobius"/>
    </source>
</evidence>
<dbReference type="PANTHER" id="PTHR43751:SF3">
    <property type="entry name" value="SULFATASE N-TERMINAL DOMAIN-CONTAINING PROTEIN"/>
    <property type="match status" value="1"/>
</dbReference>
<feature type="transmembrane region" description="Helical" evidence="1">
    <location>
        <begin position="43"/>
        <end position="63"/>
    </location>
</feature>
<reference evidence="5 7" key="2">
    <citation type="submission" date="2024-07" db="EMBL/GenBank/DDBJ databases">
        <authorList>
            <person name="Akdeniz Z."/>
        </authorList>
    </citation>
    <scope>NUCLEOTIDE SEQUENCE [LARGE SCALE GENOMIC DNA]</scope>
</reference>
<dbReference type="PANTHER" id="PTHR43751">
    <property type="entry name" value="SULFATASE"/>
    <property type="match status" value="1"/>
</dbReference>
<name>A0AA86TLM4_9EUKA</name>
<evidence type="ECO:0000313" key="3">
    <source>
        <dbReference type="EMBL" id="CAI9919390.1"/>
    </source>
</evidence>
<gene>
    <name evidence="5" type="ORF">HINF_LOCUS4605</name>
    <name evidence="6" type="ORF">HINF_LOCUS4607</name>
    <name evidence="3" type="ORF">HINF_LOCUS7035</name>
    <name evidence="4" type="ORF">HINF_LOCUS7037</name>
</gene>
<keyword evidence="7" id="KW-1185">Reference proteome</keyword>
<dbReference type="EMBL" id="CAXDID020000008">
    <property type="protein sequence ID" value="CAL5978054.1"/>
    <property type="molecule type" value="Genomic_DNA"/>
</dbReference>
<dbReference type="Proteomes" id="UP001642409">
    <property type="component" value="Unassembled WGS sequence"/>
</dbReference>
<dbReference type="Pfam" id="PF00884">
    <property type="entry name" value="Sulfatase"/>
    <property type="match status" value="1"/>
</dbReference>
<dbReference type="Gene3D" id="3.40.720.10">
    <property type="entry name" value="Alkaline Phosphatase, subunit A"/>
    <property type="match status" value="1"/>
</dbReference>
<evidence type="ECO:0000313" key="7">
    <source>
        <dbReference type="Proteomes" id="UP001642409"/>
    </source>
</evidence>
<keyword evidence="1" id="KW-0812">Transmembrane</keyword>